<keyword evidence="1" id="KW-0645">Protease</keyword>
<organism evidence="1 2">
    <name type="scientific">Hymenobacter jeollabukensis</name>
    <dbReference type="NCBI Taxonomy" id="2025313"/>
    <lineage>
        <taxon>Bacteria</taxon>
        <taxon>Pseudomonadati</taxon>
        <taxon>Bacteroidota</taxon>
        <taxon>Cytophagia</taxon>
        <taxon>Cytophagales</taxon>
        <taxon>Hymenobacteraceae</taxon>
        <taxon>Hymenobacter</taxon>
    </lineage>
</organism>
<dbReference type="GO" id="GO:0004180">
    <property type="term" value="F:carboxypeptidase activity"/>
    <property type="evidence" value="ECO:0007669"/>
    <property type="project" value="UniProtKB-KW"/>
</dbReference>
<name>A0A5R8WSG2_9BACT</name>
<dbReference type="EMBL" id="VAJM01000004">
    <property type="protein sequence ID" value="TLM93311.1"/>
    <property type="molecule type" value="Genomic_DNA"/>
</dbReference>
<keyword evidence="1" id="KW-0378">Hydrolase</keyword>
<proteinExistence type="predicted"/>
<evidence type="ECO:0000313" key="1">
    <source>
        <dbReference type="EMBL" id="TLM93311.1"/>
    </source>
</evidence>
<protein>
    <submittedName>
        <fullName evidence="1">Carboxypeptidase-like regulatory domain-containing protein</fullName>
    </submittedName>
</protein>
<gene>
    <name evidence="1" type="ORF">FDY95_11880</name>
</gene>
<accession>A0A5R8WSG2</accession>
<dbReference type="Gene3D" id="2.60.40.1120">
    <property type="entry name" value="Carboxypeptidase-like, regulatory domain"/>
    <property type="match status" value="1"/>
</dbReference>
<dbReference type="OrthoDB" id="874107at2"/>
<evidence type="ECO:0000313" key="2">
    <source>
        <dbReference type="Proteomes" id="UP000305517"/>
    </source>
</evidence>
<comment type="caution">
    <text evidence="1">The sequence shown here is derived from an EMBL/GenBank/DDBJ whole genome shotgun (WGS) entry which is preliminary data.</text>
</comment>
<reference evidence="1 2" key="1">
    <citation type="submission" date="2019-05" db="EMBL/GenBank/DDBJ databases">
        <title>Hymenobacter edaphi sp. nov., isolated from abandoned arsenic-contaminated farmland soil.</title>
        <authorList>
            <person name="Nie L."/>
        </authorList>
    </citation>
    <scope>NUCLEOTIDE SEQUENCE [LARGE SCALE GENOMIC DNA]</scope>
    <source>
        <strain evidence="1 2">1-3-3-8</strain>
    </source>
</reference>
<dbReference type="InterPro" id="IPR008969">
    <property type="entry name" value="CarboxyPept-like_regulatory"/>
</dbReference>
<sequence length="300" mass="33356">MAASNSRTLLAIPMQLLFVLCLSLLLSMPLLAQRTIVGRVTDRFTGEGIPGVTVMQCRSDNATSTATDGTFSLKCMPADSTSISLSFSSIGYITAEQLVVTTDSVRVALSGGTRCNLAPDAIIELVSGLRHTPFGGRLQVYGYRFSLPMRATIGYQTDFRRNFQQHLQLEWLGLHVSRLGTFDIGIRQQAVRNTPSALQFRSHSLTVEADFYHRLPVLLLGVGRARIIDERSTGFGYEGGIRHYFQPSRLTLQLTATRWPGYWQWQGEISRNVQRLRVALLLNAVDQYAQLSASLGYSLY</sequence>
<dbReference type="SUPFAM" id="SSF49464">
    <property type="entry name" value="Carboxypeptidase regulatory domain-like"/>
    <property type="match status" value="1"/>
</dbReference>
<keyword evidence="2" id="KW-1185">Reference proteome</keyword>
<dbReference type="Proteomes" id="UP000305517">
    <property type="component" value="Unassembled WGS sequence"/>
</dbReference>
<dbReference type="Pfam" id="PF13715">
    <property type="entry name" value="CarbopepD_reg_2"/>
    <property type="match status" value="1"/>
</dbReference>
<keyword evidence="1" id="KW-0121">Carboxypeptidase</keyword>
<dbReference type="AlphaFoldDB" id="A0A5R8WSG2"/>